<proteinExistence type="predicted"/>
<keyword evidence="1" id="KW-0614">Plasmid</keyword>
<dbReference type="EMBL" id="CP065648">
    <property type="protein sequence ID" value="QPR75167.1"/>
    <property type="molecule type" value="Genomic_DNA"/>
</dbReference>
<name>A0AB37GQ78_BACLI</name>
<evidence type="ECO:0000313" key="2">
    <source>
        <dbReference type="Proteomes" id="UP000595038"/>
    </source>
</evidence>
<dbReference type="RefSeq" id="WP_197942148.1">
    <property type="nucleotide sequence ID" value="NZ_CP065648.1"/>
</dbReference>
<accession>A0AB37GQ78</accession>
<geneLocation type="plasmid" evidence="1 2">
    <name>unnamed4</name>
</geneLocation>
<gene>
    <name evidence="1" type="ORF">I6G80_24485</name>
</gene>
<protein>
    <recommendedName>
        <fullName evidence="3">Zinc ribbon domain-containing protein</fullName>
    </recommendedName>
</protein>
<sequence length="159" mass="18742">MKTCAYCGSELASNYCSYCEMNLKPDDILENGQRKKHTLSYEPDPADIYKSTPELLKSKTIELIFLLKYARKYRSDVYNGRVNIYRAKQAGQSNEQLEQFQQDSYKEYEKATRKVWVIENIIADRIGYIPEEINDKFLFAYLNKIEKKQGKLMMMKSRS</sequence>
<evidence type="ECO:0000313" key="1">
    <source>
        <dbReference type="EMBL" id="QPR75167.1"/>
    </source>
</evidence>
<organism evidence="1 2">
    <name type="scientific">Bacillus licheniformis</name>
    <dbReference type="NCBI Taxonomy" id="1402"/>
    <lineage>
        <taxon>Bacteria</taxon>
        <taxon>Bacillati</taxon>
        <taxon>Bacillota</taxon>
        <taxon>Bacilli</taxon>
        <taxon>Bacillales</taxon>
        <taxon>Bacillaceae</taxon>
        <taxon>Bacillus</taxon>
    </lineage>
</organism>
<reference evidence="1 2" key="1">
    <citation type="submission" date="2020-12" db="EMBL/GenBank/DDBJ databases">
        <title>FDA dAtabase for Regulatory Grade micrObial Sequences (FDA-ARGOS): Supporting development and validation of Infectious Disease Dx tests.</title>
        <authorList>
            <person name="Nelson B."/>
            <person name="Plummer A."/>
            <person name="Tallon L."/>
            <person name="Sadzewicz L."/>
            <person name="Zhao X."/>
            <person name="Boylan J."/>
            <person name="Ott S."/>
            <person name="Bowen H."/>
            <person name="Vavikolanu K."/>
            <person name="Mehta A."/>
            <person name="Aluvathingal J."/>
            <person name="Nadendla S."/>
            <person name="Myers T."/>
            <person name="Yan Y."/>
            <person name="Sichtig H."/>
        </authorList>
    </citation>
    <scope>NUCLEOTIDE SEQUENCE [LARGE SCALE GENOMIC DNA]</scope>
    <source>
        <strain evidence="1 2">FDAARGOS_923</strain>
        <plasmid evidence="1 2">unnamed4</plasmid>
    </source>
</reference>
<evidence type="ECO:0008006" key="3">
    <source>
        <dbReference type="Google" id="ProtNLM"/>
    </source>
</evidence>
<dbReference type="AlphaFoldDB" id="A0AB37GQ78"/>
<dbReference type="Proteomes" id="UP000595038">
    <property type="component" value="Plasmid unnamed4"/>
</dbReference>